<evidence type="ECO:0000313" key="4">
    <source>
        <dbReference type="Proteomes" id="UP001457282"/>
    </source>
</evidence>
<name>A0AAW1YKY5_RUBAR</name>
<dbReference type="PANTHER" id="PTHR45651">
    <property type="entry name" value="CYCLIC NUCLEOTIDE-GATED ION CHANNEL 15-RELATED-RELATED"/>
    <property type="match status" value="1"/>
</dbReference>
<keyword evidence="1" id="KW-0406">Ion transport</keyword>
<keyword evidence="2" id="KW-0472">Membrane</keyword>
<dbReference type="GO" id="GO:0016020">
    <property type="term" value="C:membrane"/>
    <property type="evidence" value="ECO:0007669"/>
    <property type="project" value="UniProtKB-SubCell"/>
</dbReference>
<organism evidence="3 4">
    <name type="scientific">Rubus argutus</name>
    <name type="common">Southern blackberry</name>
    <dbReference type="NCBI Taxonomy" id="59490"/>
    <lineage>
        <taxon>Eukaryota</taxon>
        <taxon>Viridiplantae</taxon>
        <taxon>Streptophyta</taxon>
        <taxon>Embryophyta</taxon>
        <taxon>Tracheophyta</taxon>
        <taxon>Spermatophyta</taxon>
        <taxon>Magnoliopsida</taxon>
        <taxon>eudicotyledons</taxon>
        <taxon>Gunneridae</taxon>
        <taxon>Pentapetalae</taxon>
        <taxon>rosids</taxon>
        <taxon>fabids</taxon>
        <taxon>Rosales</taxon>
        <taxon>Rosaceae</taxon>
        <taxon>Rosoideae</taxon>
        <taxon>Rosoideae incertae sedis</taxon>
        <taxon>Rubus</taxon>
    </lineage>
</organism>
<dbReference type="Proteomes" id="UP001457282">
    <property type="component" value="Unassembled WGS sequence"/>
</dbReference>
<proteinExistence type="predicted"/>
<evidence type="ECO:0000256" key="2">
    <source>
        <dbReference type="SAM" id="Phobius"/>
    </source>
</evidence>
<dbReference type="GO" id="GO:0034220">
    <property type="term" value="P:monoatomic ion transmembrane transport"/>
    <property type="evidence" value="ECO:0007669"/>
    <property type="project" value="UniProtKB-KW"/>
</dbReference>
<keyword evidence="2" id="KW-1133">Transmembrane helix</keyword>
<dbReference type="PANTHER" id="PTHR45651:SF68">
    <property type="entry name" value="ION TRANSPORT DOMAIN-CONTAINING PROTEIN"/>
    <property type="match status" value="1"/>
</dbReference>
<accession>A0AAW1YKY5</accession>
<keyword evidence="1" id="KW-0407">Ion channel</keyword>
<keyword evidence="4" id="KW-1185">Reference proteome</keyword>
<reference evidence="3 4" key="1">
    <citation type="journal article" date="2023" name="G3 (Bethesda)">
        <title>A chromosome-length genome assembly and annotation of blackberry (Rubus argutus, cv. 'Hillquist').</title>
        <authorList>
            <person name="Bruna T."/>
            <person name="Aryal R."/>
            <person name="Dudchenko O."/>
            <person name="Sargent D.J."/>
            <person name="Mead D."/>
            <person name="Buti M."/>
            <person name="Cavallini A."/>
            <person name="Hytonen T."/>
            <person name="Andres J."/>
            <person name="Pham M."/>
            <person name="Weisz D."/>
            <person name="Mascagni F."/>
            <person name="Usai G."/>
            <person name="Natali L."/>
            <person name="Bassil N."/>
            <person name="Fernandez G.E."/>
            <person name="Lomsadze A."/>
            <person name="Armour M."/>
            <person name="Olukolu B."/>
            <person name="Poorten T."/>
            <person name="Britton C."/>
            <person name="Davik J."/>
            <person name="Ashrafi H."/>
            <person name="Aiden E.L."/>
            <person name="Borodovsky M."/>
            <person name="Worthington M."/>
        </authorList>
    </citation>
    <scope>NUCLEOTIDE SEQUENCE [LARGE SCALE GENOMIC DNA]</scope>
    <source>
        <strain evidence="3">PI 553951</strain>
    </source>
</reference>
<evidence type="ECO:0000313" key="3">
    <source>
        <dbReference type="EMBL" id="KAK9949324.1"/>
    </source>
</evidence>
<dbReference type="EMBL" id="JBEDUW010000001">
    <property type="protein sequence ID" value="KAK9949324.1"/>
    <property type="molecule type" value="Genomic_DNA"/>
</dbReference>
<comment type="caution">
    <text evidence="3">The sequence shown here is derived from an EMBL/GenBank/DDBJ whole genome shotgun (WGS) entry which is preliminary data.</text>
</comment>
<evidence type="ECO:0000256" key="1">
    <source>
        <dbReference type="ARBA" id="ARBA00023303"/>
    </source>
</evidence>
<keyword evidence="2" id="KW-0812">Transmembrane</keyword>
<feature type="transmembrane region" description="Helical" evidence="2">
    <location>
        <begin position="48"/>
        <end position="72"/>
    </location>
</feature>
<dbReference type="AlphaFoldDB" id="A0AAW1YKY5"/>
<protein>
    <submittedName>
        <fullName evidence="3">Uncharacterized protein</fullName>
    </submittedName>
</protein>
<sequence length="181" mass="20611">MITREDPELPINLSRNSNFRNPKSVSEVVEEVLASQPGKKKKIASERLVLLVILKSSPIVMLAISCVIAVFVDPLFFYLPIIDEKNKCIGMDTNLRNVVLILRSLTDIGFIGHSIHKIHEGVRETRKFLVNLPEIEKEKAGGKSNRDERRKFAKTLARKLSWHSIVIDFFAVLPIPQEWRG</sequence>
<keyword evidence="1" id="KW-0813">Transport</keyword>
<gene>
    <name evidence="3" type="ORF">M0R45_004853</name>
</gene>